<reference evidence="1" key="1">
    <citation type="submission" date="2019-08" db="EMBL/GenBank/DDBJ databases">
        <authorList>
            <person name="Kucharzyk K."/>
            <person name="Murdoch R.W."/>
            <person name="Higgins S."/>
            <person name="Loffler F."/>
        </authorList>
    </citation>
    <scope>NUCLEOTIDE SEQUENCE</scope>
</reference>
<protein>
    <submittedName>
        <fullName evidence="1">Uncharacterized protein</fullName>
    </submittedName>
</protein>
<dbReference type="AlphaFoldDB" id="A0A644VXM7"/>
<evidence type="ECO:0000313" key="1">
    <source>
        <dbReference type="EMBL" id="MPL95073.1"/>
    </source>
</evidence>
<accession>A0A644VXM7</accession>
<sequence length="165" mass="17237">MAHSIFRSDNLAATGASAGLYSVKYNDGTANADIDNGHVVALDSLISGEREVWKAVTPAADTALSKIVIVGSPELMYDERLRNLTDFYNEADVAARGYMLTAGDIFTVSVDAVTATTPAVGNIVELQADTKLKIVASLTSGSTAVGKVIALEKIGTTDCLVIRVG</sequence>
<organism evidence="1">
    <name type="scientific">bioreactor metagenome</name>
    <dbReference type="NCBI Taxonomy" id="1076179"/>
    <lineage>
        <taxon>unclassified sequences</taxon>
        <taxon>metagenomes</taxon>
        <taxon>ecological metagenomes</taxon>
    </lineage>
</organism>
<proteinExistence type="predicted"/>
<dbReference type="EMBL" id="VSSQ01000453">
    <property type="protein sequence ID" value="MPL95073.1"/>
    <property type="molecule type" value="Genomic_DNA"/>
</dbReference>
<comment type="caution">
    <text evidence="1">The sequence shown here is derived from an EMBL/GenBank/DDBJ whole genome shotgun (WGS) entry which is preliminary data.</text>
</comment>
<gene>
    <name evidence="1" type="ORF">SDC9_41236</name>
</gene>
<name>A0A644VXM7_9ZZZZ</name>